<sequence length="360" mass="40009">MPNYGTAPVYYRREVTTYRTAVASRAVGPVGKKMLLPSLALPPRDNDSTPHELPPCGRKKTKEPKEEAVTLGPKTCDEEIMFGVAHIFASFNDTFIHVTDLSGRETLVRITSGMKVKADRDESSPYATMLAAQDIAQRCKVCNELLLFRGKSHGSQKPKATDCRKLLGASNLCPIRTDQKLHETSSRTAAVAELSSCLLPHKSTGFPPSLFTANSMFLTVPSAHDVFDGEDDGGKHREDFDYVEAFDEELLQKFLKSIELCLRIVKKQQPLFTPNLDLVLLVPEITGSILNVVDSDGNKERVWVRIFGADCEFRKKLWSRFDSATGKTVSLDEKIEIVIPEDRHGLHSIEVLDSDLVSTT</sequence>
<evidence type="ECO:0000256" key="2">
    <source>
        <dbReference type="ARBA" id="ARBA00022980"/>
    </source>
</evidence>
<dbReference type="Proteomes" id="UP001412067">
    <property type="component" value="Unassembled WGS sequence"/>
</dbReference>
<evidence type="ECO:0000256" key="1">
    <source>
        <dbReference type="ARBA" id="ARBA00006194"/>
    </source>
</evidence>
<comment type="similarity">
    <text evidence="1">Belongs to the universal ribosomal protein uS11 family.</text>
</comment>
<dbReference type="GO" id="GO:0005840">
    <property type="term" value="C:ribosome"/>
    <property type="evidence" value="ECO:0007669"/>
    <property type="project" value="UniProtKB-KW"/>
</dbReference>
<dbReference type="EMBL" id="JBBWWR010000010">
    <property type="protein sequence ID" value="KAK8961038.1"/>
    <property type="molecule type" value="Genomic_DNA"/>
</dbReference>
<organism evidence="5 6">
    <name type="scientific">Platanthera guangdongensis</name>
    <dbReference type="NCBI Taxonomy" id="2320717"/>
    <lineage>
        <taxon>Eukaryota</taxon>
        <taxon>Viridiplantae</taxon>
        <taxon>Streptophyta</taxon>
        <taxon>Embryophyta</taxon>
        <taxon>Tracheophyta</taxon>
        <taxon>Spermatophyta</taxon>
        <taxon>Magnoliopsida</taxon>
        <taxon>Liliopsida</taxon>
        <taxon>Asparagales</taxon>
        <taxon>Orchidaceae</taxon>
        <taxon>Orchidoideae</taxon>
        <taxon>Orchideae</taxon>
        <taxon>Orchidinae</taxon>
        <taxon>Platanthera</taxon>
    </lineage>
</organism>
<dbReference type="PANTHER" id="PTHR11759">
    <property type="entry name" value="40S RIBOSOMAL PROTEIN S14/30S RIBOSOMAL PROTEIN S11"/>
    <property type="match status" value="1"/>
</dbReference>
<evidence type="ECO:0000313" key="6">
    <source>
        <dbReference type="Proteomes" id="UP001412067"/>
    </source>
</evidence>
<keyword evidence="2 5" id="KW-0689">Ribosomal protein</keyword>
<reference evidence="5 6" key="1">
    <citation type="journal article" date="2022" name="Nat. Plants">
        <title>Genomes of leafy and leafless Platanthera orchids illuminate the evolution of mycoheterotrophy.</title>
        <authorList>
            <person name="Li M.H."/>
            <person name="Liu K.W."/>
            <person name="Li Z."/>
            <person name="Lu H.C."/>
            <person name="Ye Q.L."/>
            <person name="Zhang D."/>
            <person name="Wang J.Y."/>
            <person name="Li Y.F."/>
            <person name="Zhong Z.M."/>
            <person name="Liu X."/>
            <person name="Yu X."/>
            <person name="Liu D.K."/>
            <person name="Tu X.D."/>
            <person name="Liu B."/>
            <person name="Hao Y."/>
            <person name="Liao X.Y."/>
            <person name="Jiang Y.T."/>
            <person name="Sun W.H."/>
            <person name="Chen J."/>
            <person name="Chen Y.Q."/>
            <person name="Ai Y."/>
            <person name="Zhai J.W."/>
            <person name="Wu S.S."/>
            <person name="Zhou Z."/>
            <person name="Hsiao Y.Y."/>
            <person name="Wu W.L."/>
            <person name="Chen Y.Y."/>
            <person name="Lin Y.F."/>
            <person name="Hsu J.L."/>
            <person name="Li C.Y."/>
            <person name="Wang Z.W."/>
            <person name="Zhao X."/>
            <person name="Zhong W.Y."/>
            <person name="Ma X.K."/>
            <person name="Ma L."/>
            <person name="Huang J."/>
            <person name="Chen G.Z."/>
            <person name="Huang M.Z."/>
            <person name="Huang L."/>
            <person name="Peng D.H."/>
            <person name="Luo Y.B."/>
            <person name="Zou S.Q."/>
            <person name="Chen S.P."/>
            <person name="Lan S."/>
            <person name="Tsai W.C."/>
            <person name="Van de Peer Y."/>
            <person name="Liu Z.J."/>
        </authorList>
    </citation>
    <scope>NUCLEOTIDE SEQUENCE [LARGE SCALE GENOMIC DNA]</scope>
    <source>
        <tissue evidence="5">Flower</tissue>
    </source>
</reference>
<evidence type="ECO:0000256" key="4">
    <source>
        <dbReference type="SAM" id="MobiDB-lite"/>
    </source>
</evidence>
<dbReference type="InterPro" id="IPR001971">
    <property type="entry name" value="Ribosomal_uS11"/>
</dbReference>
<dbReference type="InterPro" id="IPR036967">
    <property type="entry name" value="Ribosomal_uS11_sf"/>
</dbReference>
<name>A0ABR2MAJ2_9ASPA</name>
<dbReference type="SUPFAM" id="SSF53137">
    <property type="entry name" value="Translational machinery components"/>
    <property type="match status" value="1"/>
</dbReference>
<gene>
    <name evidence="5" type="primary">RPS14B</name>
    <name evidence="5" type="ORF">KSP40_PGU004810</name>
</gene>
<accession>A0ABR2MAJ2</accession>
<protein>
    <submittedName>
        <fullName evidence="5">40S ribosomal protein S14-2</fullName>
    </submittedName>
</protein>
<keyword evidence="6" id="KW-1185">Reference proteome</keyword>
<feature type="region of interest" description="Disordered" evidence="4">
    <location>
        <begin position="38"/>
        <end position="65"/>
    </location>
</feature>
<comment type="caution">
    <text evidence="5">The sequence shown here is derived from an EMBL/GenBank/DDBJ whole genome shotgun (WGS) entry which is preliminary data.</text>
</comment>
<evidence type="ECO:0000256" key="3">
    <source>
        <dbReference type="ARBA" id="ARBA00023274"/>
    </source>
</evidence>
<evidence type="ECO:0000313" key="5">
    <source>
        <dbReference type="EMBL" id="KAK8961038.1"/>
    </source>
</evidence>
<proteinExistence type="inferred from homology"/>
<dbReference type="Pfam" id="PF00411">
    <property type="entry name" value="Ribosomal_S11"/>
    <property type="match status" value="1"/>
</dbReference>
<keyword evidence="3" id="KW-0687">Ribonucleoprotein</keyword>
<dbReference type="Gene3D" id="3.30.420.80">
    <property type="entry name" value="Ribosomal protein S11"/>
    <property type="match status" value="1"/>
</dbReference>